<keyword evidence="3" id="KW-1185">Reference proteome</keyword>
<protein>
    <submittedName>
        <fullName evidence="2">Uncharacterized protein</fullName>
    </submittedName>
</protein>
<organism evidence="2 3">
    <name type="scientific">Ehrlichia japonica</name>
    <dbReference type="NCBI Taxonomy" id="391036"/>
    <lineage>
        <taxon>Bacteria</taxon>
        <taxon>Pseudomonadati</taxon>
        <taxon>Pseudomonadota</taxon>
        <taxon>Alphaproteobacteria</taxon>
        <taxon>Rickettsiales</taxon>
        <taxon>Anaplasmataceae</taxon>
        <taxon>Ehrlichia</taxon>
    </lineage>
</organism>
<accession>X5H3D6</accession>
<dbReference type="Proteomes" id="UP000023762">
    <property type="component" value="Chromosome"/>
</dbReference>
<dbReference type="KEGG" id="ehh:EHF_0234"/>
<reference evidence="2 3" key="1">
    <citation type="submission" date="2014-03" db="EMBL/GenBank/DDBJ databases">
        <title>Sequencing and Comparison of Genomes and Transcriptome Profiles of Human Ehrlichiosis Agents.</title>
        <authorList>
            <person name="Lin M."/>
            <person name="Daugherty S.C."/>
            <person name="Nagaraj S."/>
            <person name="Cheng Z."/>
            <person name="Xiong Q."/>
            <person name="Lin F.-Y."/>
            <person name="Sengamalay N."/>
            <person name="Ott S."/>
            <person name="Godinez A."/>
            <person name="Tallon L.J."/>
            <person name="Sadzewicz L."/>
            <person name="Fraser C.M."/>
            <person name="Dunning Hotopp J.C."/>
            <person name="Rikihisa Y."/>
        </authorList>
    </citation>
    <scope>NUCLEOTIDE SEQUENCE [LARGE SCALE GENOMIC DNA]</scope>
    <source>
        <strain evidence="2 3">HF</strain>
    </source>
</reference>
<gene>
    <name evidence="2" type="ORF">EHF_0234</name>
</gene>
<dbReference type="HOGENOM" id="CLU_1388343_0_0_5"/>
<evidence type="ECO:0000313" key="2">
    <source>
        <dbReference type="EMBL" id="AHX04580.1"/>
    </source>
</evidence>
<dbReference type="STRING" id="391036.EHF_0234"/>
<proteinExistence type="predicted"/>
<name>X5H3D6_9RICK</name>
<evidence type="ECO:0000256" key="1">
    <source>
        <dbReference type="SAM" id="MobiDB-lite"/>
    </source>
</evidence>
<feature type="compositionally biased region" description="Polar residues" evidence="1">
    <location>
        <begin position="165"/>
        <end position="174"/>
    </location>
</feature>
<dbReference type="AlphaFoldDB" id="X5H3D6"/>
<evidence type="ECO:0000313" key="3">
    <source>
        <dbReference type="Proteomes" id="UP000023762"/>
    </source>
</evidence>
<feature type="region of interest" description="Disordered" evidence="1">
    <location>
        <begin position="165"/>
        <end position="196"/>
    </location>
</feature>
<sequence>MIISIVRSCIRIKKIYGSMRERVFNDFSKKFKESNPSCGEDLFKITYAMDSLLSQFQSWKSIEPGSPNAKKGVDYISMAILLLRSIKIYQGNNELTELERNKLKELGVDECSEDEIKNMISGLVKSSLAHGIGFMDLEFGIRKFCVMCATIELFKSGMQAINRQTEASKETVSPTAPLLEGMNNEVQDSLLPRTRT</sequence>
<dbReference type="EMBL" id="CP007474">
    <property type="protein sequence ID" value="AHX04580.1"/>
    <property type="molecule type" value="Genomic_DNA"/>
</dbReference>